<organism evidence="2 3">
    <name type="scientific">Clostridium sulfidigenes</name>
    <dbReference type="NCBI Taxonomy" id="318464"/>
    <lineage>
        <taxon>Bacteria</taxon>
        <taxon>Bacillati</taxon>
        <taxon>Bacillota</taxon>
        <taxon>Clostridia</taxon>
        <taxon>Eubacteriales</taxon>
        <taxon>Clostridiaceae</taxon>
        <taxon>Clostridium</taxon>
    </lineage>
</organism>
<keyword evidence="2" id="KW-0167">Capsid protein</keyword>
<gene>
    <name evidence="2" type="ORF">E7215_10020</name>
</gene>
<dbReference type="InterPro" id="IPR024207">
    <property type="entry name" value="CotJB_dom"/>
</dbReference>
<evidence type="ECO:0000313" key="3">
    <source>
        <dbReference type="Proteomes" id="UP000768462"/>
    </source>
</evidence>
<dbReference type="Pfam" id="PF12652">
    <property type="entry name" value="CotJB"/>
    <property type="match status" value="1"/>
</dbReference>
<reference evidence="2" key="1">
    <citation type="submission" date="2019-04" db="EMBL/GenBank/DDBJ databases">
        <title>Evolution of Biomass-Degrading Anaerobic Consortia Revealed by Metagenomics.</title>
        <authorList>
            <person name="Peng X."/>
        </authorList>
    </citation>
    <scope>NUCLEOTIDE SEQUENCE</scope>
    <source>
        <strain evidence="2">SIG254</strain>
    </source>
</reference>
<protein>
    <submittedName>
        <fullName evidence="2">Spore coat protein CotJB</fullName>
    </submittedName>
</protein>
<evidence type="ECO:0000259" key="1">
    <source>
        <dbReference type="Pfam" id="PF12652"/>
    </source>
</evidence>
<feature type="domain" description="Protein CotJB" evidence="1">
    <location>
        <begin position="6"/>
        <end position="80"/>
    </location>
</feature>
<proteinExistence type="predicted"/>
<dbReference type="Proteomes" id="UP000768462">
    <property type="component" value="Unassembled WGS sequence"/>
</dbReference>
<dbReference type="AlphaFoldDB" id="A0A927ZU02"/>
<sequence>MSKEGLLNLIRKYQFYAIDLNLYLDNFPNNKCATNDFKYISSYLSKLIYQYEYNYGPLTNFGSAYIENPRLWVSTPWPWEKK</sequence>
<keyword evidence="2" id="KW-0946">Virion</keyword>
<accession>A0A927ZU02</accession>
<dbReference type="EMBL" id="SVCM01000114">
    <property type="protein sequence ID" value="MBE6060493.1"/>
    <property type="molecule type" value="Genomic_DNA"/>
</dbReference>
<name>A0A927ZU02_9CLOT</name>
<comment type="caution">
    <text evidence="2">The sequence shown here is derived from an EMBL/GenBank/DDBJ whole genome shotgun (WGS) entry which is preliminary data.</text>
</comment>
<evidence type="ECO:0000313" key="2">
    <source>
        <dbReference type="EMBL" id="MBE6060493.1"/>
    </source>
</evidence>